<dbReference type="AlphaFoldDB" id="A0AAW2H0C3"/>
<dbReference type="Proteomes" id="UP001430953">
    <property type="component" value="Unassembled WGS sequence"/>
</dbReference>
<evidence type="ECO:0000256" key="3">
    <source>
        <dbReference type="ARBA" id="ARBA00022692"/>
    </source>
</evidence>
<keyword evidence="4 8" id="KW-1133">Transmembrane helix</keyword>
<dbReference type="PANTHER" id="PTHR42643">
    <property type="entry name" value="IONOTROPIC RECEPTOR 20A-RELATED"/>
    <property type="match status" value="1"/>
</dbReference>
<evidence type="ECO:0000256" key="9">
    <source>
        <dbReference type="SAM" id="SignalP"/>
    </source>
</evidence>
<dbReference type="PANTHER" id="PTHR42643:SF24">
    <property type="entry name" value="IONOTROPIC RECEPTOR 60A"/>
    <property type="match status" value="1"/>
</dbReference>
<keyword evidence="6" id="KW-0675">Receptor</keyword>
<dbReference type="GO" id="GO:0005886">
    <property type="term" value="C:plasma membrane"/>
    <property type="evidence" value="ECO:0007669"/>
    <property type="project" value="UniProtKB-SubCell"/>
</dbReference>
<evidence type="ECO:0000256" key="2">
    <source>
        <dbReference type="ARBA" id="ARBA00022475"/>
    </source>
</evidence>
<evidence type="ECO:0000313" key="11">
    <source>
        <dbReference type="Proteomes" id="UP001430953"/>
    </source>
</evidence>
<evidence type="ECO:0000256" key="8">
    <source>
        <dbReference type="SAM" id="Phobius"/>
    </source>
</evidence>
<sequence>MWQCLFWTIALSYLVENRGCLLPPSDRSGENFFANILREVLETSQANDVLLVLRNSLLDGQTTDVLDKIVAATTRRKPALYVNANCTESEFRNSIWSTSRELIVYVYVSVRGPSAVEGELVAGDTRCFAHDRIRPKVLVLMILRRPCRNLAAFFRAMWSKKILDAIVVEYLKPGRSDKRPATVHRYDPFTDSHTEEPYSSASTTWFADDFPNMRGYPLVYAFPRRPPYSDVVTTPRGYESKGLDKILTDILANKMNFTGVPEIITNPTYFQKTHNGSQYGLMMDVTFGKYDAILTTLPMSGKVPGIQHTVQDTYPLLIENWCFAVPKLIAKQDFAVGTAIRLLLINFSIIGVFWLCARFMKFGSGTWNFLRIIGMILAASFPPAPKKLHERVIFLSVLAVSVSYSSMLFVELTSVGFENNYAQFDCVEDLLKSDLTPVIHKDIWNLMQLFNNDFKGPLHKSGKKILHTSGSEVCLRELIMHQNVSCFVYEDWAKLTAVKNMRNGKTVMKTTKLCYWSPLAVKVFSPGSPYVKRVDDLFLMLWSGGIRDKWYREYLRNETKATAFETHRDHSDIPRPISCNLPCESGAWSGPQGYFGRQLRRVSLTESLGRPWSVSALSPLSERFNAAAADLFKSQRRKRSRCRGDYQRGLSVSYPAGCRR</sequence>
<keyword evidence="7" id="KW-0325">Glycoprotein</keyword>
<organism evidence="10 11">
    <name type="scientific">Cardiocondyla obscurior</name>
    <dbReference type="NCBI Taxonomy" id="286306"/>
    <lineage>
        <taxon>Eukaryota</taxon>
        <taxon>Metazoa</taxon>
        <taxon>Ecdysozoa</taxon>
        <taxon>Arthropoda</taxon>
        <taxon>Hexapoda</taxon>
        <taxon>Insecta</taxon>
        <taxon>Pterygota</taxon>
        <taxon>Neoptera</taxon>
        <taxon>Endopterygota</taxon>
        <taxon>Hymenoptera</taxon>
        <taxon>Apocrita</taxon>
        <taxon>Aculeata</taxon>
        <taxon>Formicoidea</taxon>
        <taxon>Formicidae</taxon>
        <taxon>Myrmicinae</taxon>
        <taxon>Cardiocondyla</taxon>
    </lineage>
</organism>
<keyword evidence="3 8" id="KW-0812">Transmembrane</keyword>
<evidence type="ECO:0000256" key="6">
    <source>
        <dbReference type="ARBA" id="ARBA00023170"/>
    </source>
</evidence>
<evidence type="ECO:0000256" key="4">
    <source>
        <dbReference type="ARBA" id="ARBA00022989"/>
    </source>
</evidence>
<keyword evidence="2" id="KW-1003">Cell membrane</keyword>
<feature type="transmembrane region" description="Helical" evidence="8">
    <location>
        <begin position="334"/>
        <end position="356"/>
    </location>
</feature>
<feature type="chain" id="PRO_5043699638" description="Ionotropic glutamate receptor C-terminal domain-containing protein" evidence="9">
    <location>
        <begin position="20"/>
        <end position="660"/>
    </location>
</feature>
<accession>A0AAW2H0C3</accession>
<comment type="caution">
    <text evidence="10">The sequence shown here is derived from an EMBL/GenBank/DDBJ whole genome shotgun (WGS) entry which is preliminary data.</text>
</comment>
<dbReference type="EMBL" id="JADYXP020000001">
    <property type="protein sequence ID" value="KAL0133013.1"/>
    <property type="molecule type" value="Genomic_DNA"/>
</dbReference>
<keyword evidence="5 8" id="KW-0472">Membrane</keyword>
<feature type="transmembrane region" description="Helical" evidence="8">
    <location>
        <begin position="368"/>
        <end position="385"/>
    </location>
</feature>
<comment type="subcellular location">
    <subcellularLocation>
        <location evidence="1">Cell membrane</location>
        <topology evidence="1">Multi-pass membrane protein</topology>
    </subcellularLocation>
</comment>
<evidence type="ECO:0000256" key="1">
    <source>
        <dbReference type="ARBA" id="ARBA00004651"/>
    </source>
</evidence>
<feature type="signal peptide" evidence="9">
    <location>
        <begin position="1"/>
        <end position="19"/>
    </location>
</feature>
<keyword evidence="11" id="KW-1185">Reference proteome</keyword>
<evidence type="ECO:0000313" key="10">
    <source>
        <dbReference type="EMBL" id="KAL0133013.1"/>
    </source>
</evidence>
<reference evidence="10 11" key="1">
    <citation type="submission" date="2023-03" db="EMBL/GenBank/DDBJ databases">
        <title>High recombination rates correlate with genetic variation in Cardiocondyla obscurior ants.</title>
        <authorList>
            <person name="Errbii M."/>
        </authorList>
    </citation>
    <scope>NUCLEOTIDE SEQUENCE [LARGE SCALE GENOMIC DNA]</scope>
    <source>
        <strain evidence="10">Alpha-2009</strain>
        <tissue evidence="10">Whole body</tissue>
    </source>
</reference>
<proteinExistence type="predicted"/>
<evidence type="ECO:0000256" key="7">
    <source>
        <dbReference type="ARBA" id="ARBA00023180"/>
    </source>
</evidence>
<dbReference type="InterPro" id="IPR052192">
    <property type="entry name" value="Insect_Ionotropic_Sensory_Rcpt"/>
</dbReference>
<protein>
    <recommendedName>
        <fullName evidence="12">Ionotropic glutamate receptor C-terminal domain-containing protein</fullName>
    </recommendedName>
</protein>
<evidence type="ECO:0000256" key="5">
    <source>
        <dbReference type="ARBA" id="ARBA00023136"/>
    </source>
</evidence>
<keyword evidence="9" id="KW-0732">Signal</keyword>
<name>A0AAW2H0C3_9HYME</name>
<gene>
    <name evidence="10" type="ORF">PUN28_000625</name>
</gene>
<dbReference type="SUPFAM" id="SSF53850">
    <property type="entry name" value="Periplasmic binding protein-like II"/>
    <property type="match status" value="1"/>
</dbReference>
<evidence type="ECO:0008006" key="12">
    <source>
        <dbReference type="Google" id="ProtNLM"/>
    </source>
</evidence>